<dbReference type="AlphaFoldDB" id="A0A3S3TMM4"/>
<name>A0A3S3TMM4_9SPHN</name>
<dbReference type="GO" id="GO:0016407">
    <property type="term" value="F:acetyltransferase activity"/>
    <property type="evidence" value="ECO:0007669"/>
    <property type="project" value="InterPro"/>
</dbReference>
<dbReference type="PRINTS" id="PR01543">
    <property type="entry name" value="ANATRNSFRASE"/>
</dbReference>
<keyword evidence="3" id="KW-0808">Transferase</keyword>
<reference evidence="3 4" key="1">
    <citation type="submission" date="2019-01" db="EMBL/GenBank/DDBJ databases">
        <authorList>
            <person name="Chen W.-M."/>
        </authorList>
    </citation>
    <scope>NUCLEOTIDE SEQUENCE [LARGE SCALE GENOMIC DNA]</scope>
    <source>
        <strain evidence="3 4">FSY-9</strain>
    </source>
</reference>
<proteinExistence type="inferred from homology"/>
<dbReference type="InterPro" id="IPR038765">
    <property type="entry name" value="Papain-like_cys_pep_sf"/>
</dbReference>
<gene>
    <name evidence="3" type="ORF">EOE18_11635</name>
</gene>
<dbReference type="OrthoDB" id="7181050at2"/>
<accession>A0A3S3TMM4</accession>
<protein>
    <submittedName>
        <fullName evidence="3">Arylamine N-acetyltransferase</fullName>
    </submittedName>
</protein>
<evidence type="ECO:0000313" key="3">
    <source>
        <dbReference type="EMBL" id="RVU04518.1"/>
    </source>
</evidence>
<dbReference type="Proteomes" id="UP000282837">
    <property type="component" value="Unassembled WGS sequence"/>
</dbReference>
<dbReference type="InterPro" id="IPR001447">
    <property type="entry name" value="Arylamine_N-AcTrfase"/>
</dbReference>
<dbReference type="Gene3D" id="2.40.128.150">
    <property type="entry name" value="Cysteine proteinases"/>
    <property type="match status" value="1"/>
</dbReference>
<dbReference type="PANTHER" id="PTHR11786:SF0">
    <property type="entry name" value="ARYLAMINE N-ACETYLTRANSFERASE 4-RELATED"/>
    <property type="match status" value="1"/>
</dbReference>
<dbReference type="EMBL" id="SACO01000008">
    <property type="protein sequence ID" value="RVU04518.1"/>
    <property type="molecule type" value="Genomic_DNA"/>
</dbReference>
<evidence type="ECO:0000313" key="4">
    <source>
        <dbReference type="Proteomes" id="UP000282837"/>
    </source>
</evidence>
<comment type="similarity">
    <text evidence="1 2">Belongs to the arylamine N-acetyltransferase family.</text>
</comment>
<evidence type="ECO:0000256" key="2">
    <source>
        <dbReference type="RuleBase" id="RU003452"/>
    </source>
</evidence>
<sequence>MSDFLAAYLERIALPLPKAVTLEVLEQIQLAHRMAIGFENMDVMLGRGISVELPAIHAKLVERMRGGYCFEHNALFGAALEELGFPNRPLLGRVWLNVPEGVVPPRTHTLRLVELDGAVWIADAGFGGSYVPVMRLADGAIAQTADGAQHRLSRVMESTGEWVLERAGPVGATDGRAQPHTNWQRQYSFDLAPVMPVDLEMSNHWTSAKPNTRFTSAHIASIVLPNGGFAALNGRRLSMYSGGRADVMELPSAADWRRVLGDLFNIELSVEEIDALYLF</sequence>
<dbReference type="PANTHER" id="PTHR11786">
    <property type="entry name" value="N-HYDROXYARYLAMINE O-ACETYLTRANSFERASE"/>
    <property type="match status" value="1"/>
</dbReference>
<comment type="caution">
    <text evidence="3">The sequence shown here is derived from an EMBL/GenBank/DDBJ whole genome shotgun (WGS) entry which is preliminary data.</text>
</comment>
<keyword evidence="4" id="KW-1185">Reference proteome</keyword>
<dbReference type="Gene3D" id="3.30.2140.10">
    <property type="entry name" value="Arylamine N-acetyltransferase"/>
    <property type="match status" value="1"/>
</dbReference>
<evidence type="ECO:0000256" key="1">
    <source>
        <dbReference type="ARBA" id="ARBA00006547"/>
    </source>
</evidence>
<dbReference type="Pfam" id="PF00797">
    <property type="entry name" value="Acetyltransf_2"/>
    <property type="match status" value="1"/>
</dbReference>
<organism evidence="3 4">
    <name type="scientific">Novosphingobium umbonatum</name>
    <dbReference type="NCBI Taxonomy" id="1908524"/>
    <lineage>
        <taxon>Bacteria</taxon>
        <taxon>Pseudomonadati</taxon>
        <taxon>Pseudomonadota</taxon>
        <taxon>Alphaproteobacteria</taxon>
        <taxon>Sphingomonadales</taxon>
        <taxon>Sphingomonadaceae</taxon>
        <taxon>Novosphingobium</taxon>
    </lineage>
</organism>
<dbReference type="SUPFAM" id="SSF54001">
    <property type="entry name" value="Cysteine proteinases"/>
    <property type="match status" value="1"/>
</dbReference>